<dbReference type="AlphaFoldDB" id="A0A2C1L3H4"/>
<dbReference type="RefSeq" id="WP_098858867.1">
    <property type="nucleotide sequence ID" value="NZ_NUMG01000027.1"/>
</dbReference>
<evidence type="ECO:0000313" key="2">
    <source>
        <dbReference type="Proteomes" id="UP000225766"/>
    </source>
</evidence>
<protein>
    <submittedName>
        <fullName evidence="1">Uncharacterized protein</fullName>
    </submittedName>
</protein>
<comment type="caution">
    <text evidence="1">The sequence shown here is derived from an EMBL/GenBank/DDBJ whole genome shotgun (WGS) entry which is preliminary data.</text>
</comment>
<proteinExistence type="predicted"/>
<gene>
    <name evidence="1" type="ORF">COD19_19070</name>
</gene>
<dbReference type="Proteomes" id="UP000225766">
    <property type="component" value="Unassembled WGS sequence"/>
</dbReference>
<evidence type="ECO:0000313" key="1">
    <source>
        <dbReference type="EMBL" id="PGT99425.1"/>
    </source>
</evidence>
<dbReference type="EMBL" id="NUMG01000027">
    <property type="protein sequence ID" value="PGT99425.1"/>
    <property type="molecule type" value="Genomic_DNA"/>
</dbReference>
<accession>A0A2C1L3H4</accession>
<organism evidence="1 2">
    <name type="scientific">Bacillus cereus</name>
    <dbReference type="NCBI Taxonomy" id="1396"/>
    <lineage>
        <taxon>Bacteria</taxon>
        <taxon>Bacillati</taxon>
        <taxon>Bacillota</taxon>
        <taxon>Bacilli</taxon>
        <taxon>Bacillales</taxon>
        <taxon>Bacillaceae</taxon>
        <taxon>Bacillus</taxon>
        <taxon>Bacillus cereus group</taxon>
    </lineage>
</organism>
<name>A0A2C1L3H4_BACCE</name>
<sequence>MRKLLSGKKVLEKETDEGSLYFVLPEEVLQKYVGLWGYLIRHEEFNQPVKWKNIYKMNSLDSYVLQDEFNPEEYEYMIYEETGVARELHRILASYGIHIENSLEEFLKLEKIPAAAVKEVKECLVAKECMNTYPEDFPVADGYEYIFEGEKKKFIIENDENYDDCTLYDQTDQFFPSYIVETYRKKVNEQYIYLFKTHYEEWYQYYDVDVSDNCWVLKGIYEDELESFPLSSYELIETEKRDIPEEEKIPNIDWEKLLDPNVEHDFYYSDKMFALSFLSKEGRFNVVNIDGEWKRYSEMVIKGEKPMSKWDDMIYIGTALQGEIKEERLTTAEMMEFAVYMREKKASTLLH</sequence>
<reference evidence="1 2" key="1">
    <citation type="submission" date="2017-09" db="EMBL/GenBank/DDBJ databases">
        <title>Large-scale bioinformatics analysis of Bacillus genomes uncovers conserved roles of natural products in bacterial physiology.</title>
        <authorList>
            <consortium name="Agbiome Team Llc"/>
            <person name="Bleich R.M."/>
            <person name="Grubbs K.J."/>
            <person name="Santa Maria K.C."/>
            <person name="Allen S.E."/>
            <person name="Farag S."/>
            <person name="Shank E.A."/>
            <person name="Bowers A."/>
        </authorList>
    </citation>
    <scope>NUCLEOTIDE SEQUENCE [LARGE SCALE GENOMIC DNA]</scope>
    <source>
        <strain evidence="1 2">AFS040105</strain>
    </source>
</reference>